<comment type="caution">
    <text evidence="2">The sequence shown here is derived from an EMBL/GenBank/DDBJ whole genome shotgun (WGS) entry which is preliminary data.</text>
</comment>
<feature type="compositionally biased region" description="Polar residues" evidence="1">
    <location>
        <begin position="216"/>
        <end position="225"/>
    </location>
</feature>
<dbReference type="AlphaFoldDB" id="A0A368HAH1"/>
<feature type="compositionally biased region" description="Polar residues" evidence="1">
    <location>
        <begin position="233"/>
        <end position="248"/>
    </location>
</feature>
<proteinExistence type="predicted"/>
<sequence length="248" mass="27331">QSSRPEKTTSAPKEHTDESTSKYTTNTGRHDETNSPRMTTATPEEYTDKFTWYHTKPAVPREQSSRSEKTTSALKEDTDESTSKYTSTAGPNEEANRPELTTLAPKEYTEESTSMYTTAAGAREETDQSLVRRVNSSGCGQIENNTLLSNTTKPDKNDGDKYSLGCILLGERCRQYSQRQSGQSGPIVFSPIFVLAMDKASQSLNVDRLVLSPESTSFVQPNMPSLTDLLRPPSQSRNHLASSAGDSQ</sequence>
<feature type="region of interest" description="Disordered" evidence="1">
    <location>
        <begin position="1"/>
        <end position="129"/>
    </location>
</feature>
<evidence type="ECO:0000313" key="3">
    <source>
        <dbReference type="Proteomes" id="UP000252519"/>
    </source>
</evidence>
<gene>
    <name evidence="2" type="ORF">ANCCAN_00097</name>
</gene>
<reference evidence="2 3" key="1">
    <citation type="submission" date="2014-10" db="EMBL/GenBank/DDBJ databases">
        <title>Draft genome of the hookworm Ancylostoma caninum.</title>
        <authorList>
            <person name="Mitreva M."/>
        </authorList>
    </citation>
    <scope>NUCLEOTIDE SEQUENCE [LARGE SCALE GENOMIC DNA]</scope>
    <source>
        <strain evidence="2 3">Baltimore</strain>
    </source>
</reference>
<evidence type="ECO:0000313" key="2">
    <source>
        <dbReference type="EMBL" id="RCN53603.1"/>
    </source>
</evidence>
<feature type="region of interest" description="Disordered" evidence="1">
    <location>
        <begin position="216"/>
        <end position="248"/>
    </location>
</feature>
<organism evidence="2 3">
    <name type="scientific">Ancylostoma caninum</name>
    <name type="common">Dog hookworm</name>
    <dbReference type="NCBI Taxonomy" id="29170"/>
    <lineage>
        <taxon>Eukaryota</taxon>
        <taxon>Metazoa</taxon>
        <taxon>Ecdysozoa</taxon>
        <taxon>Nematoda</taxon>
        <taxon>Chromadorea</taxon>
        <taxon>Rhabditida</taxon>
        <taxon>Rhabditina</taxon>
        <taxon>Rhabditomorpha</taxon>
        <taxon>Strongyloidea</taxon>
        <taxon>Ancylostomatidae</taxon>
        <taxon>Ancylostomatinae</taxon>
        <taxon>Ancylostoma</taxon>
    </lineage>
</organism>
<accession>A0A368HAH1</accession>
<name>A0A368HAH1_ANCCA</name>
<keyword evidence="3" id="KW-1185">Reference proteome</keyword>
<evidence type="ECO:0000256" key="1">
    <source>
        <dbReference type="SAM" id="MobiDB-lite"/>
    </source>
</evidence>
<feature type="compositionally biased region" description="Basic and acidic residues" evidence="1">
    <location>
        <begin position="1"/>
        <end position="20"/>
    </location>
</feature>
<protein>
    <submittedName>
        <fullName evidence="2">Uncharacterized protein</fullName>
    </submittedName>
</protein>
<dbReference type="Proteomes" id="UP000252519">
    <property type="component" value="Unassembled WGS sequence"/>
</dbReference>
<dbReference type="EMBL" id="JOJR01000001">
    <property type="protein sequence ID" value="RCN53603.1"/>
    <property type="molecule type" value="Genomic_DNA"/>
</dbReference>
<feature type="non-terminal residue" evidence="2">
    <location>
        <position position="1"/>
    </location>
</feature>